<comment type="caution">
    <text evidence="2">The sequence shown here is derived from an EMBL/GenBank/DDBJ whole genome shotgun (WGS) entry which is preliminary data.</text>
</comment>
<dbReference type="Pfam" id="PF01650">
    <property type="entry name" value="Peptidase_C13"/>
    <property type="match status" value="1"/>
</dbReference>
<sequence length="498" mass="54591">MNPNPDMAEPPQAPDTEPTTLVPLEFRATEPVPVVNASPTGWHWLIQGLRAAALCPVRGLPAGPTPWQMLLIAGLTTALTTGAGWLEIVGPADFLVRNWLFSWASTALLIFAVWLALNWGRTQAAHATPVAVWLLLYWVATTPISVAAVALAAVAGRDWLPNWWLESAWWGWVVFGLFWLWIALAALRITGAVNRSRWVCAAVVLTVLALQGLDTWALQVRPWQPTYVENDAAEPVTLQLSQEVFEAQQDLLDDALGGLRPSTPGPIQVFGLVYAPYAQDVFLRESTMVKGVLEQRFGAEGRVLQLVNHATTATDIPWATNRNLERSLAALAQAMDKERDVLVVYLTSHGGADFRLAAQHWPLEVKDLTAAQLRETLDRLGIRNRVVAVSACYSGGWIEPLRGDTTLVMTAADKDHTSYGCGSKSELTFFGRAVFDEQLRKTLSFEEAFKAAVPVIQQREIEGRKSDGFSNPQIAVGEGIRKVLQAWAAEQALGAPKP</sequence>
<feature type="transmembrane region" description="Helical" evidence="1">
    <location>
        <begin position="199"/>
        <end position="218"/>
    </location>
</feature>
<gene>
    <name evidence="2" type="ORF">J2X15_000417</name>
</gene>
<dbReference type="Proteomes" id="UP001268089">
    <property type="component" value="Unassembled WGS sequence"/>
</dbReference>
<reference evidence="2 3" key="1">
    <citation type="submission" date="2023-07" db="EMBL/GenBank/DDBJ databases">
        <title>Sorghum-associated microbial communities from plants grown in Nebraska, USA.</title>
        <authorList>
            <person name="Schachtman D."/>
        </authorList>
    </citation>
    <scope>NUCLEOTIDE SEQUENCE [LARGE SCALE GENOMIC DNA]</scope>
    <source>
        <strain evidence="2 3">BE308</strain>
    </source>
</reference>
<organism evidence="2 3">
    <name type="scientific">Rhodoferax saidenbachensis</name>
    <dbReference type="NCBI Taxonomy" id="1484693"/>
    <lineage>
        <taxon>Bacteria</taxon>
        <taxon>Pseudomonadati</taxon>
        <taxon>Pseudomonadota</taxon>
        <taxon>Betaproteobacteria</taxon>
        <taxon>Burkholderiales</taxon>
        <taxon>Comamonadaceae</taxon>
        <taxon>Rhodoferax</taxon>
    </lineage>
</organism>
<name>A0ABU1ZHX8_9BURK</name>
<evidence type="ECO:0008006" key="4">
    <source>
        <dbReference type="Google" id="ProtNLM"/>
    </source>
</evidence>
<proteinExistence type="predicted"/>
<evidence type="ECO:0000313" key="2">
    <source>
        <dbReference type="EMBL" id="MDR7305151.1"/>
    </source>
</evidence>
<feature type="transmembrane region" description="Helical" evidence="1">
    <location>
        <begin position="67"/>
        <end position="88"/>
    </location>
</feature>
<dbReference type="InterPro" id="IPR001096">
    <property type="entry name" value="Peptidase_C13"/>
</dbReference>
<feature type="transmembrane region" description="Helical" evidence="1">
    <location>
        <begin position="167"/>
        <end position="187"/>
    </location>
</feature>
<keyword evidence="1" id="KW-0812">Transmembrane</keyword>
<dbReference type="EMBL" id="JAVDXO010000001">
    <property type="protein sequence ID" value="MDR7305151.1"/>
    <property type="molecule type" value="Genomic_DNA"/>
</dbReference>
<keyword evidence="1" id="KW-1133">Transmembrane helix</keyword>
<accession>A0ABU1ZHX8</accession>
<protein>
    <recommendedName>
        <fullName evidence="4">Peptidase C13 family protein</fullName>
    </recommendedName>
</protein>
<evidence type="ECO:0000256" key="1">
    <source>
        <dbReference type="SAM" id="Phobius"/>
    </source>
</evidence>
<keyword evidence="1" id="KW-0472">Membrane</keyword>
<keyword evidence="3" id="KW-1185">Reference proteome</keyword>
<feature type="transmembrane region" description="Helical" evidence="1">
    <location>
        <begin position="131"/>
        <end position="155"/>
    </location>
</feature>
<dbReference type="Gene3D" id="3.40.50.1460">
    <property type="match status" value="1"/>
</dbReference>
<evidence type="ECO:0000313" key="3">
    <source>
        <dbReference type="Proteomes" id="UP001268089"/>
    </source>
</evidence>
<feature type="transmembrane region" description="Helical" evidence="1">
    <location>
        <begin position="100"/>
        <end position="119"/>
    </location>
</feature>
<dbReference type="RefSeq" id="WP_310339026.1">
    <property type="nucleotide sequence ID" value="NZ_JAVDXO010000001.1"/>
</dbReference>